<dbReference type="EMBL" id="JBELOE010000281">
    <property type="protein sequence ID" value="MER2494096.1"/>
    <property type="molecule type" value="Genomic_DNA"/>
</dbReference>
<protein>
    <submittedName>
        <fullName evidence="3">Spondin domain-containing protein</fullName>
    </submittedName>
</protein>
<evidence type="ECO:0000259" key="2">
    <source>
        <dbReference type="Pfam" id="PF06468"/>
    </source>
</evidence>
<evidence type="ECO:0000313" key="4">
    <source>
        <dbReference type="Proteomes" id="UP001467690"/>
    </source>
</evidence>
<feature type="region of interest" description="Disordered" evidence="1">
    <location>
        <begin position="164"/>
        <end position="187"/>
    </location>
</feature>
<name>A0ABV1RMX7_9ALTE</name>
<sequence length="234" mass="23923">MKTKLTLLSVALISSVTYNQSVISAELDVQVYNLTHGITFTPVLVAAHDQQTALFHSGESASAALQKMAEGGAIDDLVANVEAAGGVTLQNPAQGMLMAGEMASGMLDTGDNMYLSLTAMLLPTNDGFVGLDSWKIPTQAGTYQIMLNAYDAGTEANDEIINGGGAAGTPGIPAAPAGDGGTGGSGVTSTENNTNVHIHPGNLGDTNASGGISDIDSRVHRWLNPVAKLVITVK</sequence>
<gene>
    <name evidence="3" type="ORF">ABS311_19650</name>
</gene>
<accession>A0ABV1RMX7</accession>
<dbReference type="RefSeq" id="WP_143870249.1">
    <property type="nucleotide sequence ID" value="NZ_CP041660.1"/>
</dbReference>
<feature type="domain" description="Spondin" evidence="2">
    <location>
        <begin position="39"/>
        <end position="156"/>
    </location>
</feature>
<dbReference type="NCBIfam" id="NF038123">
    <property type="entry name" value="NF038123_dom"/>
    <property type="match status" value="1"/>
</dbReference>
<dbReference type="Proteomes" id="UP001467690">
    <property type="component" value="Unassembled WGS sequence"/>
</dbReference>
<dbReference type="Gene3D" id="2.60.40.2130">
    <property type="entry name" value="F-spondin domain"/>
    <property type="match status" value="1"/>
</dbReference>
<dbReference type="InterPro" id="IPR009465">
    <property type="entry name" value="Spondin_N"/>
</dbReference>
<reference evidence="3 4" key="1">
    <citation type="submission" date="2024-06" db="EMBL/GenBank/DDBJ databases">
        <authorList>
            <person name="Chen R.Y."/>
        </authorList>
    </citation>
    <scope>NUCLEOTIDE SEQUENCE [LARGE SCALE GENOMIC DNA]</scope>
    <source>
        <strain evidence="3 4">D2</strain>
    </source>
</reference>
<evidence type="ECO:0000256" key="1">
    <source>
        <dbReference type="SAM" id="MobiDB-lite"/>
    </source>
</evidence>
<comment type="caution">
    <text evidence="3">The sequence shown here is derived from an EMBL/GenBank/DDBJ whole genome shotgun (WGS) entry which is preliminary data.</text>
</comment>
<proteinExistence type="predicted"/>
<keyword evidence="4" id="KW-1185">Reference proteome</keyword>
<dbReference type="InterPro" id="IPR038678">
    <property type="entry name" value="Spondin_N_sf"/>
</dbReference>
<dbReference type="Pfam" id="PF06468">
    <property type="entry name" value="Spond_N"/>
    <property type="match status" value="1"/>
</dbReference>
<organism evidence="3 4">
    <name type="scientific">Catenovulum sediminis</name>
    <dbReference type="NCBI Taxonomy" id="1740262"/>
    <lineage>
        <taxon>Bacteria</taxon>
        <taxon>Pseudomonadati</taxon>
        <taxon>Pseudomonadota</taxon>
        <taxon>Gammaproteobacteria</taxon>
        <taxon>Alteromonadales</taxon>
        <taxon>Alteromonadaceae</taxon>
        <taxon>Catenovulum</taxon>
    </lineage>
</organism>
<evidence type="ECO:0000313" key="3">
    <source>
        <dbReference type="EMBL" id="MER2494096.1"/>
    </source>
</evidence>